<dbReference type="EMBL" id="CM042018">
    <property type="protein sequence ID" value="KAI3828258.1"/>
    <property type="molecule type" value="Genomic_DNA"/>
</dbReference>
<sequence>MISVSSPSVVRSSLEEMLESLQRRDEIKKPSDFPPALPARPSSKARLPKRPLPAVFGGSSEVGNSGREDVGNCSFGRRKVLETEACVESPYTMAAVHELRLAENGGAGLATTVSSDSGWDNSIDYYIKKQLRVWCRLQNGQWELGTIQSAVRGKASVTLLDGTAMTVSTGELLPANSEILDGLDNLVELGYLNEPSVLCNLQYRYHRDVIYTMAGPVLLAINPFKDALIFGSNVIMAYREKILDSPHVYTVADTAYSDMMRDGLNQSIIISGESGAGKSVTAKLAIEYLVEVGGDNSEIASRIRESGFILEAFGNAKTSRNKNSSRFGKLIDINYDAMGILRGACIRTLLLEKQSRISQLSRSERSYHVFYQMCAGAPSDMRDKLNLRMASEYKFLNQSGCLKVHDVDDAHNFKKLMEAMDALQIPHEDKECVFKLLAAILWLGNISFEVTDHENHVTVVIDEASRSAARLLGCKMNDLTVALSTHKNETLMLQQAIDTRDSLAKFVYTSLFSWLVETINRSLEGDKELTGRFISILDTYGFESLQKNSFEQLLINYADERLYQHFIRHLFKLEQEEYESEGIDWKKVEFVDNQCCLDLFEKKHVGLLSTLDEVSNDSEATNLTFVNKLKQRLSSTLQLIDEKGAFRVHHYAGEVQYESTGFLEKNTDTLQSDTTLYLSSCCKNFLTDGLTSLDLGKQTVGTKFKGQLFKLIQRLENSKPHFIQCIRPNAKQLPGMYEKDTVLQQLRCNGVLEAVKMSKSRYPIHMTHQEFANKFGCLLADDTRCQDSLSTSIAILQQYRVLPEMYQLGFTKIYFRADQVSALEKLRQKVMQGMYKVENRILGGRVVRDFRELMSGIVTLQSFIRGENSRKCNVLTKSSHQLAPKSLDKLTAIVHIQSVTRGWLARRYFSHLCRWKKSSQKGTMSQENIPILSSNVEELQKLVMKAEVSLSQKENENTVLREQVRQFEARWSEHEIEMKTKEETWQRQTASLQKNPSAAKKSLGAGESGDDTSGTQNPIDNLANELEQKRQNFDEDAKAVIERKMSYSTQIEEFKKVKERFETWKKEYKNRLRETKAKLKHVGLLSTLDEVSNDSEATNLTFVNKLKQRLSSTLQLIDAKGAFRVHHYAGEVQYESTGFLQKNTDTLQFGCLLADNTRCQDSLSTSIAILQQYRVLPEMYQLGFTKIYFRADQVSALEKLRQQVMQGMYKVENRILGGRVVRDFRELMSGIVTLQSFIRGENSRKCNVLTKSSHHLAPKSLDKLTAIVHIQSVTRGWLARRYFSHLCRWKKSAQKGTVSQENIPILSSNVEELQKLVMKAEVSLSQKENENTVLREQVRQFEARWSEHEIKMKTMEETWQSQTASLQKNPSAAKKSLGAGESGDDTSGTQNPIDNLANELEQKRQNFDEDAKAVIERKMSYSTQIEEFKKVKERFETWKKEYKNRLRETKAKLVNSEGGKQSWWGKLSKRYTPV</sequence>
<keyword evidence="2" id="KW-1185">Reference proteome</keyword>
<evidence type="ECO:0000313" key="2">
    <source>
        <dbReference type="Proteomes" id="UP001056120"/>
    </source>
</evidence>
<protein>
    <submittedName>
        <fullName evidence="1">Uncharacterized protein</fullName>
    </submittedName>
</protein>
<accession>A0ACB9K7M0</accession>
<reference evidence="1 2" key="2">
    <citation type="journal article" date="2022" name="Mol. Ecol. Resour.">
        <title>The genomes of chicory, endive, great burdock and yacon provide insights into Asteraceae paleo-polyploidization history and plant inulin production.</title>
        <authorList>
            <person name="Fan W."/>
            <person name="Wang S."/>
            <person name="Wang H."/>
            <person name="Wang A."/>
            <person name="Jiang F."/>
            <person name="Liu H."/>
            <person name="Zhao H."/>
            <person name="Xu D."/>
            <person name="Zhang Y."/>
        </authorList>
    </citation>
    <scope>NUCLEOTIDE SEQUENCE [LARGE SCALE GENOMIC DNA]</scope>
    <source>
        <strain evidence="2">cv. Yunnan</strain>
        <tissue evidence="1">Leaves</tissue>
    </source>
</reference>
<comment type="caution">
    <text evidence="1">The sequence shown here is derived from an EMBL/GenBank/DDBJ whole genome shotgun (WGS) entry which is preliminary data.</text>
</comment>
<reference evidence="2" key="1">
    <citation type="journal article" date="2022" name="Mol. Ecol. Resour.">
        <title>The genomes of chicory, endive, great burdock and yacon provide insights into Asteraceae palaeo-polyploidization history and plant inulin production.</title>
        <authorList>
            <person name="Fan W."/>
            <person name="Wang S."/>
            <person name="Wang H."/>
            <person name="Wang A."/>
            <person name="Jiang F."/>
            <person name="Liu H."/>
            <person name="Zhao H."/>
            <person name="Xu D."/>
            <person name="Zhang Y."/>
        </authorList>
    </citation>
    <scope>NUCLEOTIDE SEQUENCE [LARGE SCALE GENOMIC DNA]</scope>
    <source>
        <strain evidence="2">cv. Yunnan</strain>
    </source>
</reference>
<dbReference type="Proteomes" id="UP001056120">
    <property type="component" value="Linkage Group LG01"/>
</dbReference>
<organism evidence="1 2">
    <name type="scientific">Smallanthus sonchifolius</name>
    <dbReference type="NCBI Taxonomy" id="185202"/>
    <lineage>
        <taxon>Eukaryota</taxon>
        <taxon>Viridiplantae</taxon>
        <taxon>Streptophyta</taxon>
        <taxon>Embryophyta</taxon>
        <taxon>Tracheophyta</taxon>
        <taxon>Spermatophyta</taxon>
        <taxon>Magnoliopsida</taxon>
        <taxon>eudicotyledons</taxon>
        <taxon>Gunneridae</taxon>
        <taxon>Pentapetalae</taxon>
        <taxon>asterids</taxon>
        <taxon>campanulids</taxon>
        <taxon>Asterales</taxon>
        <taxon>Asteraceae</taxon>
        <taxon>Asteroideae</taxon>
        <taxon>Heliantheae alliance</taxon>
        <taxon>Millerieae</taxon>
        <taxon>Smallanthus</taxon>
    </lineage>
</organism>
<name>A0ACB9K7M0_9ASTR</name>
<gene>
    <name evidence="1" type="ORF">L1987_02356</name>
</gene>
<proteinExistence type="predicted"/>
<evidence type="ECO:0000313" key="1">
    <source>
        <dbReference type="EMBL" id="KAI3828258.1"/>
    </source>
</evidence>